<dbReference type="GO" id="GO:0051604">
    <property type="term" value="P:protein maturation"/>
    <property type="evidence" value="ECO:0007669"/>
    <property type="project" value="TreeGrafter"/>
</dbReference>
<dbReference type="eggNOG" id="KOG1592">
    <property type="taxonomic scope" value="Eukaryota"/>
</dbReference>
<dbReference type="InterPro" id="IPR000246">
    <property type="entry name" value="Peptidase_T2"/>
</dbReference>
<feature type="active site" description="Nucleophile" evidence="1">
    <location>
        <position position="190"/>
    </location>
</feature>
<accession>W4K556</accession>
<organism evidence="4 5">
    <name type="scientific">Heterobasidion irregulare (strain TC 32-1)</name>
    <dbReference type="NCBI Taxonomy" id="747525"/>
    <lineage>
        <taxon>Eukaryota</taxon>
        <taxon>Fungi</taxon>
        <taxon>Dikarya</taxon>
        <taxon>Basidiomycota</taxon>
        <taxon>Agaricomycotina</taxon>
        <taxon>Agaricomycetes</taxon>
        <taxon>Russulales</taxon>
        <taxon>Bondarzewiaceae</taxon>
        <taxon>Heterobasidion</taxon>
        <taxon>Heterobasidion annosum species complex</taxon>
    </lineage>
</organism>
<evidence type="ECO:0000256" key="3">
    <source>
        <dbReference type="SAM" id="MobiDB-lite"/>
    </source>
</evidence>
<dbReference type="InterPro" id="IPR037464">
    <property type="entry name" value="Taspase1"/>
</dbReference>
<reference evidence="4 5" key="1">
    <citation type="journal article" date="2012" name="New Phytol.">
        <title>Insight into trade-off between wood decay and parasitism from the genome of a fungal forest pathogen.</title>
        <authorList>
            <person name="Olson A."/>
            <person name="Aerts A."/>
            <person name="Asiegbu F."/>
            <person name="Belbahri L."/>
            <person name="Bouzid O."/>
            <person name="Broberg A."/>
            <person name="Canback B."/>
            <person name="Coutinho P.M."/>
            <person name="Cullen D."/>
            <person name="Dalman K."/>
            <person name="Deflorio G."/>
            <person name="van Diepen L.T."/>
            <person name="Dunand C."/>
            <person name="Duplessis S."/>
            <person name="Durling M."/>
            <person name="Gonthier P."/>
            <person name="Grimwood J."/>
            <person name="Fossdal C.G."/>
            <person name="Hansson D."/>
            <person name="Henrissat B."/>
            <person name="Hietala A."/>
            <person name="Himmelstrand K."/>
            <person name="Hoffmeister D."/>
            <person name="Hogberg N."/>
            <person name="James T.Y."/>
            <person name="Karlsson M."/>
            <person name="Kohler A."/>
            <person name="Kues U."/>
            <person name="Lee Y.H."/>
            <person name="Lin Y.C."/>
            <person name="Lind M."/>
            <person name="Lindquist E."/>
            <person name="Lombard V."/>
            <person name="Lucas S."/>
            <person name="Lunden K."/>
            <person name="Morin E."/>
            <person name="Murat C."/>
            <person name="Park J."/>
            <person name="Raffaello T."/>
            <person name="Rouze P."/>
            <person name="Salamov A."/>
            <person name="Schmutz J."/>
            <person name="Solheim H."/>
            <person name="Stahlberg J."/>
            <person name="Velez H."/>
            <person name="de Vries R.P."/>
            <person name="Wiebenga A."/>
            <person name="Woodward S."/>
            <person name="Yakovlev I."/>
            <person name="Garbelotto M."/>
            <person name="Martin F."/>
            <person name="Grigoriev I.V."/>
            <person name="Stenlid J."/>
        </authorList>
    </citation>
    <scope>NUCLEOTIDE SEQUENCE [LARGE SCALE GENOMIC DNA]</scope>
    <source>
        <strain evidence="4 5">TC 32-1</strain>
    </source>
</reference>
<feature type="compositionally biased region" description="Polar residues" evidence="3">
    <location>
        <begin position="373"/>
        <end position="388"/>
    </location>
</feature>
<protein>
    <submittedName>
        <fullName evidence="4">Threonine protease</fullName>
    </submittedName>
</protein>
<dbReference type="CDD" id="cd04514">
    <property type="entry name" value="Taspase1_like"/>
    <property type="match status" value="1"/>
</dbReference>
<feature type="site" description="Cleavage; by autolysis" evidence="2">
    <location>
        <begin position="189"/>
        <end position="190"/>
    </location>
</feature>
<sequence>MQAPTDSPFYLVAVHGGAGAHPPSADAATKDALRRAARAALLSLATNPMDALSALTHAVMTLEDAEPLNAGFGSNLTLAGRVECDASLMDGRSGVFGGVGAVSGVRHPIAAARAVLEGRRTKDAVLGRVPPLLVVGDGAALLAGVRRVDPESMVSPRARREWQVWKARMAQGGAQGPWGDVEGLHSRQDTVGAVVWDSSGGLAAGVSSGGLLLKSPGRVGEAAIFGAGCWADDVLACSVSGTGELIVQSALARALADALAASPAPDAHETLRTVLVDRFYDFWTARGEDEPNAGVLLLTKERDGARCTPRLWCAFTTPSMAIAYASSLNPKPQPIPEGRSIGLRVAHRWSMAWCEHEQRMHDAPPASQPYEAKSQTSKAACTDQGSIQ</sequence>
<proteinExistence type="predicted"/>
<dbReference type="GO" id="GO:0005737">
    <property type="term" value="C:cytoplasm"/>
    <property type="evidence" value="ECO:0007669"/>
    <property type="project" value="TreeGrafter"/>
</dbReference>
<name>W4K556_HETIT</name>
<dbReference type="KEGG" id="hir:HETIRDRAFT_123236"/>
<dbReference type="Gene3D" id="3.60.20.30">
    <property type="entry name" value="(Glycosyl)asparaginase"/>
    <property type="match status" value="1"/>
</dbReference>
<keyword evidence="5" id="KW-1185">Reference proteome</keyword>
<dbReference type="EMBL" id="KI925459">
    <property type="protein sequence ID" value="ETW80874.1"/>
    <property type="molecule type" value="Genomic_DNA"/>
</dbReference>
<evidence type="ECO:0000313" key="4">
    <source>
        <dbReference type="EMBL" id="ETW80874.1"/>
    </source>
</evidence>
<dbReference type="GO" id="GO:0004298">
    <property type="term" value="F:threonine-type endopeptidase activity"/>
    <property type="evidence" value="ECO:0007669"/>
    <property type="project" value="InterPro"/>
</dbReference>
<dbReference type="PANTHER" id="PTHR10188">
    <property type="entry name" value="L-ASPARAGINASE"/>
    <property type="match status" value="1"/>
</dbReference>
<evidence type="ECO:0000256" key="2">
    <source>
        <dbReference type="PIRSR" id="PIRSR600246-3"/>
    </source>
</evidence>
<dbReference type="InterPro" id="IPR029055">
    <property type="entry name" value="Ntn_hydrolases_N"/>
</dbReference>
<keyword evidence="4" id="KW-0378">Hydrolase</keyword>
<dbReference type="GeneID" id="20666816"/>
<dbReference type="FunCoup" id="W4K556">
    <property type="interactions" value="32"/>
</dbReference>
<evidence type="ECO:0000313" key="5">
    <source>
        <dbReference type="Proteomes" id="UP000030671"/>
    </source>
</evidence>
<dbReference type="HOGENOM" id="CLU_021603_5_0_1"/>
<dbReference type="Pfam" id="PF01112">
    <property type="entry name" value="Asparaginase_2"/>
    <property type="match status" value="1"/>
</dbReference>
<dbReference type="InParanoid" id="W4K556"/>
<dbReference type="PANTHER" id="PTHR10188:SF8">
    <property type="entry name" value="THREONINE ASPARTASE 1"/>
    <property type="match status" value="1"/>
</dbReference>
<dbReference type="OrthoDB" id="77601at2759"/>
<feature type="region of interest" description="Disordered" evidence="3">
    <location>
        <begin position="360"/>
        <end position="388"/>
    </location>
</feature>
<dbReference type="Proteomes" id="UP000030671">
    <property type="component" value="Unassembled WGS sequence"/>
</dbReference>
<gene>
    <name evidence="4" type="ORF">HETIRDRAFT_123236</name>
</gene>
<evidence type="ECO:0000256" key="1">
    <source>
        <dbReference type="PIRSR" id="PIRSR600246-1"/>
    </source>
</evidence>
<keyword evidence="4" id="KW-0645">Protease</keyword>
<dbReference type="SUPFAM" id="SSF56235">
    <property type="entry name" value="N-terminal nucleophile aminohydrolases (Ntn hydrolases)"/>
    <property type="match status" value="1"/>
</dbReference>
<dbReference type="STRING" id="747525.W4K556"/>
<dbReference type="GO" id="GO:0006508">
    <property type="term" value="P:proteolysis"/>
    <property type="evidence" value="ECO:0007669"/>
    <property type="project" value="UniProtKB-KW"/>
</dbReference>
<dbReference type="AlphaFoldDB" id="W4K556"/>
<dbReference type="RefSeq" id="XP_009547572.1">
    <property type="nucleotide sequence ID" value="XM_009549277.1"/>
</dbReference>